<gene>
    <name evidence="3" type="ORF">SAMN04487850_0372</name>
</gene>
<sequence>MCANIKVFIYFMISYGKYIAILYHYLTFPVNTRVRSPSVAGANSLHFLSVTRKKTEAKERVRKRPASEAVCPILVATQWARFAQTAFRISLLVLHSKPRLNMAPKIVQSLKTSSCGVFSIFAAPVEAQKRKGVAGAAPSSMRQPRVTSGTCDGPSLP</sequence>
<name>A0A1I0M6J3_9BACT</name>
<dbReference type="AlphaFoldDB" id="A0A1I0M6J3"/>
<proteinExistence type="predicted"/>
<evidence type="ECO:0000313" key="4">
    <source>
        <dbReference type="Proteomes" id="UP000199373"/>
    </source>
</evidence>
<keyword evidence="2" id="KW-0812">Transmembrane</keyword>
<accession>A0A1I0M6J3</accession>
<keyword evidence="4" id="KW-1185">Reference proteome</keyword>
<reference evidence="3 4" key="1">
    <citation type="submission" date="2016-10" db="EMBL/GenBank/DDBJ databases">
        <authorList>
            <person name="de Groot N.N."/>
        </authorList>
    </citation>
    <scope>NUCLEOTIDE SEQUENCE [LARGE SCALE GENOMIC DNA]</scope>
    <source>
        <strain evidence="3 4">TC2-24</strain>
    </source>
</reference>
<evidence type="ECO:0000313" key="3">
    <source>
        <dbReference type="EMBL" id="SEV83912.1"/>
    </source>
</evidence>
<keyword evidence="2" id="KW-0472">Membrane</keyword>
<feature type="region of interest" description="Disordered" evidence="1">
    <location>
        <begin position="132"/>
        <end position="157"/>
    </location>
</feature>
<evidence type="ECO:0000256" key="1">
    <source>
        <dbReference type="SAM" id="MobiDB-lite"/>
    </source>
</evidence>
<dbReference type="EMBL" id="FOIQ01000001">
    <property type="protein sequence ID" value="SEV83912.1"/>
    <property type="molecule type" value="Genomic_DNA"/>
</dbReference>
<feature type="transmembrane region" description="Helical" evidence="2">
    <location>
        <begin position="7"/>
        <end position="26"/>
    </location>
</feature>
<dbReference type="Proteomes" id="UP000199373">
    <property type="component" value="Unassembled WGS sequence"/>
</dbReference>
<keyword evidence="2" id="KW-1133">Transmembrane helix</keyword>
<protein>
    <submittedName>
        <fullName evidence="3">Uncharacterized protein</fullName>
    </submittedName>
</protein>
<feature type="compositionally biased region" description="Polar residues" evidence="1">
    <location>
        <begin position="140"/>
        <end position="150"/>
    </location>
</feature>
<organism evidence="3 4">
    <name type="scientific">Prevotella aff. ruminicola Tc2-24</name>
    <dbReference type="NCBI Taxonomy" id="81582"/>
    <lineage>
        <taxon>Bacteria</taxon>
        <taxon>Pseudomonadati</taxon>
        <taxon>Bacteroidota</taxon>
        <taxon>Bacteroidia</taxon>
        <taxon>Bacteroidales</taxon>
        <taxon>Prevotellaceae</taxon>
        <taxon>Prevotella</taxon>
    </lineage>
</organism>
<evidence type="ECO:0000256" key="2">
    <source>
        <dbReference type="SAM" id="Phobius"/>
    </source>
</evidence>